<protein>
    <submittedName>
        <fullName evidence="3">TRAP-type C4-dicarboxylate transport system substrate-binding protein</fullName>
    </submittedName>
</protein>
<dbReference type="Proteomes" id="UP000292423">
    <property type="component" value="Unassembled WGS sequence"/>
</dbReference>
<dbReference type="EMBL" id="SHKX01000010">
    <property type="protein sequence ID" value="RZU47587.1"/>
    <property type="molecule type" value="Genomic_DNA"/>
</dbReference>
<name>A0A4Q7ZAH2_9GAMM</name>
<accession>A0A4Q7ZAH2</accession>
<dbReference type="Pfam" id="PF03480">
    <property type="entry name" value="DctP"/>
    <property type="match status" value="1"/>
</dbReference>
<evidence type="ECO:0000313" key="4">
    <source>
        <dbReference type="Proteomes" id="UP000292423"/>
    </source>
</evidence>
<organism evidence="3 4">
    <name type="scientific">Fluviicoccus keumensis</name>
    <dbReference type="NCBI Taxonomy" id="1435465"/>
    <lineage>
        <taxon>Bacteria</taxon>
        <taxon>Pseudomonadati</taxon>
        <taxon>Pseudomonadota</taxon>
        <taxon>Gammaproteobacteria</taxon>
        <taxon>Moraxellales</taxon>
        <taxon>Moraxellaceae</taxon>
        <taxon>Fluviicoccus</taxon>
    </lineage>
</organism>
<dbReference type="NCBIfam" id="NF037995">
    <property type="entry name" value="TRAP_S1"/>
    <property type="match status" value="1"/>
</dbReference>
<dbReference type="RefSeq" id="WP_130410815.1">
    <property type="nucleotide sequence ID" value="NZ_SHKX01000010.1"/>
</dbReference>
<dbReference type="AlphaFoldDB" id="A0A4Q7ZAH2"/>
<gene>
    <name evidence="3" type="ORF">EV700_0551</name>
</gene>
<reference evidence="3 4" key="1">
    <citation type="submission" date="2019-02" db="EMBL/GenBank/DDBJ databases">
        <title>Genomic Encyclopedia of Type Strains, Phase IV (KMG-IV): sequencing the most valuable type-strain genomes for metagenomic binning, comparative biology and taxonomic classification.</title>
        <authorList>
            <person name="Goeker M."/>
        </authorList>
    </citation>
    <scope>NUCLEOTIDE SEQUENCE [LARGE SCALE GENOMIC DNA]</scope>
    <source>
        <strain evidence="3 4">DSM 105135</strain>
    </source>
</reference>
<keyword evidence="1 2" id="KW-0732">Signal</keyword>
<feature type="signal peptide" evidence="2">
    <location>
        <begin position="1"/>
        <end position="18"/>
    </location>
</feature>
<evidence type="ECO:0000256" key="1">
    <source>
        <dbReference type="ARBA" id="ARBA00022729"/>
    </source>
</evidence>
<feature type="chain" id="PRO_5020620215" evidence="2">
    <location>
        <begin position="19"/>
        <end position="335"/>
    </location>
</feature>
<dbReference type="PANTHER" id="PTHR33376:SF5">
    <property type="entry name" value="EXTRACYTOPLASMIC SOLUTE RECEPTOR PROTEIN"/>
    <property type="match status" value="1"/>
</dbReference>
<dbReference type="GO" id="GO:0055085">
    <property type="term" value="P:transmembrane transport"/>
    <property type="evidence" value="ECO:0007669"/>
    <property type="project" value="InterPro"/>
</dbReference>
<evidence type="ECO:0000313" key="3">
    <source>
        <dbReference type="EMBL" id="RZU47587.1"/>
    </source>
</evidence>
<proteinExistence type="predicted"/>
<dbReference type="InterPro" id="IPR018389">
    <property type="entry name" value="DctP_fam"/>
</dbReference>
<sequence>MKKIGLLCIGIIAGMLSAESSALTLKIATLSPDGSGWMTKMRAGAGEVDKRTQGRVQFKFYTGGTMGNDRSVLSKIKIGQLQGGAVTAGSLTDFNRDVQIYAMPLKFKNFNEVDAVRGKMDSMLSRSLEQGGMVNFGFAEAGFAYAMSKTGPISSVAELRKHKVWIPENDPQSAEALKAFQVSPIPLSLADVLPGLQTGIVDTVASSPIGALALQWHTQVRYVTELPLSYIVGVLAIDQKAFAKIDPADQAVVREVMTRVFREIDKQNRQDNLAAWEALQKQGIKAVRPSSQEVEEWEKDAQIAGERIVKAGIVSPQVMQVLEENLKQLRSGRKQ</sequence>
<keyword evidence="4" id="KW-1185">Reference proteome</keyword>
<dbReference type="CDD" id="cd13670">
    <property type="entry name" value="PBP2_TRAP_Tp0957_like"/>
    <property type="match status" value="1"/>
</dbReference>
<dbReference type="OrthoDB" id="5670809at2"/>
<evidence type="ECO:0000256" key="2">
    <source>
        <dbReference type="SAM" id="SignalP"/>
    </source>
</evidence>
<dbReference type="InterPro" id="IPR038404">
    <property type="entry name" value="TRAP_DctP_sf"/>
</dbReference>
<dbReference type="PANTHER" id="PTHR33376">
    <property type="match status" value="1"/>
</dbReference>
<comment type="caution">
    <text evidence="3">The sequence shown here is derived from an EMBL/GenBank/DDBJ whole genome shotgun (WGS) entry which is preliminary data.</text>
</comment>
<dbReference type="Gene3D" id="3.40.190.170">
    <property type="entry name" value="Bacterial extracellular solute-binding protein, family 7"/>
    <property type="match status" value="1"/>
</dbReference>